<feature type="transmembrane region" description="Helical" evidence="2">
    <location>
        <begin position="69"/>
        <end position="95"/>
    </location>
</feature>
<feature type="region of interest" description="Disordered" evidence="1">
    <location>
        <begin position="1"/>
        <end position="20"/>
    </location>
</feature>
<dbReference type="InParanoid" id="A0A2J6TAH1"/>
<organism evidence="3 4">
    <name type="scientific">Hyaloscypha bicolor E</name>
    <dbReference type="NCBI Taxonomy" id="1095630"/>
    <lineage>
        <taxon>Eukaryota</taxon>
        <taxon>Fungi</taxon>
        <taxon>Dikarya</taxon>
        <taxon>Ascomycota</taxon>
        <taxon>Pezizomycotina</taxon>
        <taxon>Leotiomycetes</taxon>
        <taxon>Helotiales</taxon>
        <taxon>Hyaloscyphaceae</taxon>
        <taxon>Hyaloscypha</taxon>
        <taxon>Hyaloscypha bicolor</taxon>
    </lineage>
</organism>
<dbReference type="EMBL" id="KZ613803">
    <property type="protein sequence ID" value="PMD60025.1"/>
    <property type="molecule type" value="Genomic_DNA"/>
</dbReference>
<dbReference type="AlphaFoldDB" id="A0A2J6TAH1"/>
<dbReference type="OrthoDB" id="3453456at2759"/>
<protein>
    <submittedName>
        <fullName evidence="3">Uncharacterized protein</fullName>
    </submittedName>
</protein>
<name>A0A2J6TAH1_9HELO</name>
<dbReference type="RefSeq" id="XP_024736929.1">
    <property type="nucleotide sequence ID" value="XM_024880265.1"/>
</dbReference>
<evidence type="ECO:0000313" key="4">
    <source>
        <dbReference type="Proteomes" id="UP000235371"/>
    </source>
</evidence>
<feature type="transmembrane region" description="Helical" evidence="2">
    <location>
        <begin position="26"/>
        <end position="49"/>
    </location>
</feature>
<keyword evidence="4" id="KW-1185">Reference proteome</keyword>
<feature type="compositionally biased region" description="Polar residues" evidence="1">
    <location>
        <begin position="1"/>
        <end position="18"/>
    </location>
</feature>
<dbReference type="GeneID" id="36588342"/>
<keyword evidence="2" id="KW-1133">Transmembrane helix</keyword>
<evidence type="ECO:0000313" key="3">
    <source>
        <dbReference type="EMBL" id="PMD60025.1"/>
    </source>
</evidence>
<sequence>MAYQNSSPQIITGTQPATDRSPLSKWWVVGVFCSSVFFFVLGGGLLGAWSASLSCSYYDYICYGDLGEWNGGIACIAIGAILKFVFWVLLIVWCVQRRRSRAPSTVVYVNAQANAEAGTVQKPQPVANVYSVPQRDYTIQPAPEYGVAAAQAGVPTEKQLATRYCGQCGSGTTTPFCAKCGSQVPM</sequence>
<evidence type="ECO:0000256" key="2">
    <source>
        <dbReference type="SAM" id="Phobius"/>
    </source>
</evidence>
<keyword evidence="2" id="KW-0472">Membrane</keyword>
<evidence type="ECO:0000256" key="1">
    <source>
        <dbReference type="SAM" id="MobiDB-lite"/>
    </source>
</evidence>
<proteinExistence type="predicted"/>
<accession>A0A2J6TAH1</accession>
<keyword evidence="2" id="KW-0812">Transmembrane</keyword>
<gene>
    <name evidence="3" type="ORF">K444DRAFT_613054</name>
</gene>
<dbReference type="Proteomes" id="UP000235371">
    <property type="component" value="Unassembled WGS sequence"/>
</dbReference>
<reference evidence="3 4" key="1">
    <citation type="submission" date="2016-04" db="EMBL/GenBank/DDBJ databases">
        <title>A degradative enzymes factory behind the ericoid mycorrhizal symbiosis.</title>
        <authorList>
            <consortium name="DOE Joint Genome Institute"/>
            <person name="Martino E."/>
            <person name="Morin E."/>
            <person name="Grelet G."/>
            <person name="Kuo A."/>
            <person name="Kohler A."/>
            <person name="Daghino S."/>
            <person name="Barry K."/>
            <person name="Choi C."/>
            <person name="Cichocki N."/>
            <person name="Clum A."/>
            <person name="Copeland A."/>
            <person name="Hainaut M."/>
            <person name="Haridas S."/>
            <person name="Labutti K."/>
            <person name="Lindquist E."/>
            <person name="Lipzen A."/>
            <person name="Khouja H.-R."/>
            <person name="Murat C."/>
            <person name="Ohm R."/>
            <person name="Olson A."/>
            <person name="Spatafora J."/>
            <person name="Veneault-Fourrey C."/>
            <person name="Henrissat B."/>
            <person name="Grigoriev I."/>
            <person name="Martin F."/>
            <person name="Perotto S."/>
        </authorList>
    </citation>
    <scope>NUCLEOTIDE SEQUENCE [LARGE SCALE GENOMIC DNA]</scope>
    <source>
        <strain evidence="3 4">E</strain>
    </source>
</reference>